<name>A0A0J8E352_BETVV</name>
<sequence length="357" mass="40786">MKNIRDVVHVSLIYGSNRPENPGSFGSYGRIQPNIDVINGKKINGISLGKKSDDIVLKKGQVTKNYDDDYVQPYMSGKFVEGQFVFRQTFIIRSYEIGPDETATMETLMNLLQETALNHVTRSGLAGNGFGATREMSLRKLIWVVTRVHVQVNKYSSWGDVVEIDTWVDAAGKNGMRRDWVIRDYGTQKIITRATSTWVTMNRETRKLSKMPDEVKQEVEPFYLNRYAILNGDDDPQKINKLTDGTADIIRSGLAPRWNDMDANQHVNNVKYIGWILESVPLNVLQDYAMTSMTLEYRRECKQANVLESLTTMKGNVPLPTTTKEVENTHLLRMQDDKAEIVRARTKWLPKIMLEIS</sequence>
<dbReference type="GO" id="GO:0000036">
    <property type="term" value="F:acyl carrier activity"/>
    <property type="evidence" value="ECO:0007669"/>
    <property type="project" value="TreeGrafter"/>
</dbReference>
<feature type="domain" description="Acyl-ACP thioesterase N-terminal hotdog" evidence="12">
    <location>
        <begin position="85"/>
        <end position="217"/>
    </location>
</feature>
<dbReference type="Gramene" id="KMS97500">
    <property type="protein sequence ID" value="KMS97500"/>
    <property type="gene ID" value="BVRB_5g126440"/>
</dbReference>
<organism evidence="14 15">
    <name type="scientific">Beta vulgaris subsp. vulgaris</name>
    <name type="common">Beet</name>
    <dbReference type="NCBI Taxonomy" id="3555"/>
    <lineage>
        <taxon>Eukaryota</taxon>
        <taxon>Viridiplantae</taxon>
        <taxon>Streptophyta</taxon>
        <taxon>Embryophyta</taxon>
        <taxon>Tracheophyta</taxon>
        <taxon>Spermatophyta</taxon>
        <taxon>Magnoliopsida</taxon>
        <taxon>eudicotyledons</taxon>
        <taxon>Gunneridae</taxon>
        <taxon>Pentapetalae</taxon>
        <taxon>Caryophyllales</taxon>
        <taxon>Chenopodiaceae</taxon>
        <taxon>Betoideae</taxon>
        <taxon>Beta</taxon>
    </lineage>
</organism>
<dbReference type="PANTHER" id="PTHR31727">
    <property type="entry name" value="OLEOYL-ACYL CARRIER PROTEIN THIOESTERASE 1, CHLOROPLASTIC"/>
    <property type="match status" value="1"/>
</dbReference>
<dbReference type="EMBL" id="KQ090310">
    <property type="protein sequence ID" value="KMS97500.1"/>
    <property type="molecule type" value="Genomic_DNA"/>
</dbReference>
<keyword evidence="7 11" id="KW-0276">Fatty acid metabolism</keyword>
<dbReference type="Gene3D" id="3.10.129.10">
    <property type="entry name" value="Hotdog Thioesterase"/>
    <property type="match status" value="1"/>
</dbReference>
<evidence type="ECO:0000256" key="2">
    <source>
        <dbReference type="ARBA" id="ARBA00006500"/>
    </source>
</evidence>
<evidence type="ECO:0000259" key="12">
    <source>
        <dbReference type="Pfam" id="PF01643"/>
    </source>
</evidence>
<evidence type="ECO:0000259" key="13">
    <source>
        <dbReference type="Pfam" id="PF20791"/>
    </source>
</evidence>
<evidence type="ECO:0000256" key="11">
    <source>
        <dbReference type="RuleBase" id="RU363096"/>
    </source>
</evidence>
<comment type="function">
    <text evidence="11">Plays an essential role in chain termination during de novo fatty acid synthesis.</text>
</comment>
<dbReference type="PANTHER" id="PTHR31727:SF5">
    <property type="entry name" value="ACYL-[ACYL-CARRIER-PROTEIN] HYDROLASE"/>
    <property type="match status" value="1"/>
</dbReference>
<dbReference type="GO" id="GO:0016297">
    <property type="term" value="F:fatty acyl-[ACP] hydrolase activity"/>
    <property type="evidence" value="ECO:0007669"/>
    <property type="project" value="InterPro"/>
</dbReference>
<comment type="similarity">
    <text evidence="2 11">Belongs to the acyl-ACP thioesterase family.</text>
</comment>
<keyword evidence="15" id="KW-1185">Reference proteome</keyword>
<dbReference type="InterPro" id="IPR049427">
    <property type="entry name" value="Acyl-ACP_TE_C"/>
</dbReference>
<reference evidence="14 15" key="1">
    <citation type="journal article" date="2014" name="Nature">
        <title>The genome of the recently domesticated crop plant sugar beet (Beta vulgaris).</title>
        <authorList>
            <person name="Dohm J.C."/>
            <person name="Minoche A.E."/>
            <person name="Holtgrawe D."/>
            <person name="Capella-Gutierrez S."/>
            <person name="Zakrzewski F."/>
            <person name="Tafer H."/>
            <person name="Rupp O."/>
            <person name="Sorensen T.R."/>
            <person name="Stracke R."/>
            <person name="Reinhardt R."/>
            <person name="Goesmann A."/>
            <person name="Kraft T."/>
            <person name="Schulz B."/>
            <person name="Stadler P.F."/>
            <person name="Schmidt T."/>
            <person name="Gabaldon T."/>
            <person name="Lehrach H."/>
            <person name="Weisshaar B."/>
            <person name="Himmelbauer H."/>
        </authorList>
    </citation>
    <scope>NUCLEOTIDE SEQUENCE [LARGE SCALE GENOMIC DNA]</scope>
    <source>
        <tissue evidence="14">Taproot</tissue>
    </source>
</reference>
<evidence type="ECO:0000313" key="14">
    <source>
        <dbReference type="EMBL" id="KMS97500.1"/>
    </source>
</evidence>
<dbReference type="Proteomes" id="UP000035740">
    <property type="component" value="Unassembled WGS sequence"/>
</dbReference>
<keyword evidence="4 11" id="KW-0150">Chloroplast</keyword>
<keyword evidence="10 11" id="KW-0275">Fatty acid biosynthesis</keyword>
<evidence type="ECO:0000256" key="7">
    <source>
        <dbReference type="ARBA" id="ARBA00022832"/>
    </source>
</evidence>
<dbReference type="InterPro" id="IPR002864">
    <property type="entry name" value="Acyl-ACP_thioesterase_NHD"/>
</dbReference>
<dbReference type="Pfam" id="PF01643">
    <property type="entry name" value="Acyl-ACP_TE"/>
    <property type="match status" value="1"/>
</dbReference>
<dbReference type="Pfam" id="PF20791">
    <property type="entry name" value="Acyl-ACP_TE_C"/>
    <property type="match status" value="1"/>
</dbReference>
<dbReference type="eggNOG" id="ENOG502QTGA">
    <property type="taxonomic scope" value="Eukaryota"/>
</dbReference>
<dbReference type="FunFam" id="3.10.129.10:FF:000014">
    <property type="entry name" value="Acyl-[acyl-carrier-protein] hydrolase"/>
    <property type="match status" value="1"/>
</dbReference>
<keyword evidence="3 11" id="KW-0444">Lipid biosynthesis</keyword>
<protein>
    <recommendedName>
        <fullName evidence="11">Acyl-[acyl-carrier-protein] hydrolase</fullName>
        <ecNumber evidence="11">3.1.2.-</ecNumber>
    </recommendedName>
</protein>
<dbReference type="CDD" id="cd00586">
    <property type="entry name" value="4HBT"/>
    <property type="match status" value="1"/>
</dbReference>
<evidence type="ECO:0000256" key="6">
    <source>
        <dbReference type="ARBA" id="ARBA00022801"/>
    </source>
</evidence>
<dbReference type="GO" id="GO:0009507">
    <property type="term" value="C:chloroplast"/>
    <property type="evidence" value="ECO:0007669"/>
    <property type="project" value="UniProtKB-SubCell"/>
</dbReference>
<evidence type="ECO:0000313" key="15">
    <source>
        <dbReference type="Proteomes" id="UP000035740"/>
    </source>
</evidence>
<keyword evidence="5 11" id="KW-0934">Plastid</keyword>
<comment type="subcellular location">
    <subcellularLocation>
        <location evidence="1 11">Plastid</location>
        <location evidence="1 11">Chloroplast</location>
    </subcellularLocation>
</comment>
<keyword evidence="8" id="KW-0809">Transit peptide</keyword>
<dbReference type="InterPro" id="IPR045023">
    <property type="entry name" value="FATA/B"/>
</dbReference>
<accession>A0A0J8E352</accession>
<evidence type="ECO:0000256" key="8">
    <source>
        <dbReference type="ARBA" id="ARBA00022946"/>
    </source>
</evidence>
<dbReference type="InterPro" id="IPR029069">
    <property type="entry name" value="HotDog_dom_sf"/>
</dbReference>
<proteinExistence type="inferred from homology"/>
<evidence type="ECO:0000256" key="10">
    <source>
        <dbReference type="ARBA" id="ARBA00023160"/>
    </source>
</evidence>
<gene>
    <name evidence="14" type="ORF">BVRB_5g126440</name>
</gene>
<evidence type="ECO:0000256" key="5">
    <source>
        <dbReference type="ARBA" id="ARBA00022640"/>
    </source>
</evidence>
<dbReference type="AlphaFoldDB" id="A0A0J8E352"/>
<dbReference type="SUPFAM" id="SSF54637">
    <property type="entry name" value="Thioesterase/thiol ester dehydrase-isomerase"/>
    <property type="match status" value="2"/>
</dbReference>
<evidence type="ECO:0000256" key="4">
    <source>
        <dbReference type="ARBA" id="ARBA00022528"/>
    </source>
</evidence>
<dbReference type="OrthoDB" id="618395at2759"/>
<dbReference type="OMA" id="TEWNFKQ"/>
<evidence type="ECO:0000256" key="1">
    <source>
        <dbReference type="ARBA" id="ARBA00004229"/>
    </source>
</evidence>
<keyword evidence="9 11" id="KW-0443">Lipid metabolism</keyword>
<evidence type="ECO:0000256" key="3">
    <source>
        <dbReference type="ARBA" id="ARBA00022516"/>
    </source>
</evidence>
<evidence type="ECO:0000256" key="9">
    <source>
        <dbReference type="ARBA" id="ARBA00023098"/>
    </source>
</evidence>
<keyword evidence="6 11" id="KW-0378">Hydrolase</keyword>
<dbReference type="EC" id="3.1.2.-" evidence="11"/>
<feature type="domain" description="Acyl-ACP thioesterase-like C-terminal" evidence="13">
    <location>
        <begin position="250"/>
        <end position="348"/>
    </location>
</feature>